<protein>
    <submittedName>
        <fullName evidence="1">Uncharacterized protein</fullName>
    </submittedName>
</protein>
<dbReference type="InterPro" id="IPR000653">
    <property type="entry name" value="DegT/StrS_aminotransferase"/>
</dbReference>
<dbReference type="eggNOG" id="COG0399">
    <property type="taxonomic scope" value="Bacteria"/>
</dbReference>
<dbReference type="Pfam" id="PF01041">
    <property type="entry name" value="DegT_DnrJ_EryC1"/>
    <property type="match status" value="1"/>
</dbReference>
<proteinExistence type="predicted"/>
<organism evidence="1 2">
    <name type="scientific">Methyloversatilis universalis (strain ATCC BAA-1314 / DSM 25237 / JCM 13912 / CCUG 52030 / FAM5)</name>
    <dbReference type="NCBI Taxonomy" id="1000565"/>
    <lineage>
        <taxon>Bacteria</taxon>
        <taxon>Pseudomonadati</taxon>
        <taxon>Pseudomonadota</taxon>
        <taxon>Betaproteobacteria</taxon>
        <taxon>Nitrosomonadales</taxon>
        <taxon>Sterolibacteriaceae</taxon>
        <taxon>Methyloversatilis</taxon>
    </lineage>
</organism>
<dbReference type="Gene3D" id="3.90.1150.10">
    <property type="entry name" value="Aspartate Aminotransferase, domain 1"/>
    <property type="match status" value="1"/>
</dbReference>
<reference evidence="1 2" key="1">
    <citation type="journal article" date="2011" name="J. Bacteriol.">
        <title>Genome sequence of Methyloversatilis universalis FAM5T, a methylotrophic representative of the order Rhodocyclales.</title>
        <authorList>
            <person name="Kittichotirat W."/>
            <person name="Good N.M."/>
            <person name="Hall R."/>
            <person name="Bringel F."/>
            <person name="Lajus A."/>
            <person name="Medigue C."/>
            <person name="Smalley N.E."/>
            <person name="Beck D."/>
            <person name="Bumgarner R."/>
            <person name="Vuilleumier S."/>
            <person name="Kalyuzhnaya M.G."/>
        </authorList>
    </citation>
    <scope>NUCLEOTIDE SEQUENCE [LARGE SCALE GENOMIC DNA]</scope>
    <source>
        <strain evidence="2">ATCC BAA-1314 / JCM 13912 / FAM5</strain>
    </source>
</reference>
<evidence type="ECO:0000313" key="2">
    <source>
        <dbReference type="Proteomes" id="UP000005019"/>
    </source>
</evidence>
<dbReference type="InterPro" id="IPR015422">
    <property type="entry name" value="PyrdxlP-dep_Trfase_small"/>
</dbReference>
<dbReference type="AlphaFoldDB" id="F5RGT1"/>
<dbReference type="EMBL" id="AFHG01000058">
    <property type="protein sequence ID" value="EGK70135.1"/>
    <property type="molecule type" value="Genomic_DNA"/>
</dbReference>
<evidence type="ECO:0000313" key="1">
    <source>
        <dbReference type="EMBL" id="EGK70135.1"/>
    </source>
</evidence>
<keyword evidence="2" id="KW-1185">Reference proteome</keyword>
<gene>
    <name evidence="1" type="ORF">METUNv1_03522</name>
</gene>
<sequence>MRARGIGVNLHYIPVYLQPYYRQLGCRPGDCPEAERYYGEAISLPMFHTLGEDRQDAVVQALTEVLSS</sequence>
<dbReference type="InterPro" id="IPR015424">
    <property type="entry name" value="PyrdxlP-dep_Trfase"/>
</dbReference>
<dbReference type="Proteomes" id="UP000005019">
    <property type="component" value="Unassembled WGS sequence"/>
</dbReference>
<name>F5RGT1_METUF</name>
<accession>F5RGT1</accession>
<comment type="caution">
    <text evidence="1">The sequence shown here is derived from an EMBL/GenBank/DDBJ whole genome shotgun (WGS) entry which is preliminary data.</text>
</comment>
<dbReference type="SUPFAM" id="SSF53383">
    <property type="entry name" value="PLP-dependent transferases"/>
    <property type="match status" value="1"/>
</dbReference>
<dbReference type="STRING" id="1000565.METUNv1_03522"/>